<organism evidence="1 2">
    <name type="scientific">Vitis vinifera</name>
    <name type="common">Grape</name>
    <dbReference type="NCBI Taxonomy" id="29760"/>
    <lineage>
        <taxon>Eukaryota</taxon>
        <taxon>Viridiplantae</taxon>
        <taxon>Streptophyta</taxon>
        <taxon>Embryophyta</taxon>
        <taxon>Tracheophyta</taxon>
        <taxon>Spermatophyta</taxon>
        <taxon>Magnoliopsida</taxon>
        <taxon>eudicotyledons</taxon>
        <taxon>Gunneridae</taxon>
        <taxon>Pentapetalae</taxon>
        <taxon>rosids</taxon>
        <taxon>Vitales</taxon>
        <taxon>Vitaceae</taxon>
        <taxon>Viteae</taxon>
        <taxon>Vitis</taxon>
    </lineage>
</organism>
<dbReference type="Proteomes" id="UP000009183">
    <property type="component" value="Chromosome 8"/>
</dbReference>
<sequence length="35" mass="4041">MEYNKWSILICSVAEKARLRQIGLWAELGALRASY</sequence>
<dbReference type="HOGENOM" id="CLU_3369486_0_0_1"/>
<evidence type="ECO:0000313" key="2">
    <source>
        <dbReference type="Proteomes" id="UP000009183"/>
    </source>
</evidence>
<name>F6HQP0_VITVI</name>
<gene>
    <name evidence="1" type="ordered locus">VIT_08s0040g01000</name>
</gene>
<protein>
    <submittedName>
        <fullName evidence="1">Uncharacterized protein</fullName>
    </submittedName>
</protein>
<dbReference type="AlphaFoldDB" id="F6HQP0"/>
<dbReference type="InParanoid" id="F6HQP0"/>
<keyword evidence="2" id="KW-1185">Reference proteome</keyword>
<evidence type="ECO:0000313" key="1">
    <source>
        <dbReference type="EMBL" id="CCB57121.1"/>
    </source>
</evidence>
<dbReference type="EMBL" id="FN596008">
    <property type="protein sequence ID" value="CCB57121.1"/>
    <property type="molecule type" value="Genomic_DNA"/>
</dbReference>
<reference evidence="2" key="1">
    <citation type="journal article" date="2007" name="Nature">
        <title>The grapevine genome sequence suggests ancestral hexaploidization in major angiosperm phyla.</title>
        <authorList>
            <consortium name="The French-Italian Public Consortium for Grapevine Genome Characterization."/>
            <person name="Jaillon O."/>
            <person name="Aury J.-M."/>
            <person name="Noel B."/>
            <person name="Policriti A."/>
            <person name="Clepet C."/>
            <person name="Casagrande A."/>
            <person name="Choisne N."/>
            <person name="Aubourg S."/>
            <person name="Vitulo N."/>
            <person name="Jubin C."/>
            <person name="Vezzi A."/>
            <person name="Legeai F."/>
            <person name="Hugueney P."/>
            <person name="Dasilva C."/>
            <person name="Horner D."/>
            <person name="Mica E."/>
            <person name="Jublot D."/>
            <person name="Poulain J."/>
            <person name="Bruyere C."/>
            <person name="Billault A."/>
            <person name="Segurens B."/>
            <person name="Gouyvenoux M."/>
            <person name="Ugarte E."/>
            <person name="Cattonaro F."/>
            <person name="Anthouard V."/>
            <person name="Vico V."/>
            <person name="Del Fabbro C."/>
            <person name="Alaux M."/>
            <person name="Di Gaspero G."/>
            <person name="Dumas V."/>
            <person name="Felice N."/>
            <person name="Paillard S."/>
            <person name="Juman I."/>
            <person name="Moroldo M."/>
            <person name="Scalabrin S."/>
            <person name="Canaguier A."/>
            <person name="Le Clainche I."/>
            <person name="Malacrida G."/>
            <person name="Durand E."/>
            <person name="Pesole G."/>
            <person name="Laucou V."/>
            <person name="Chatelet P."/>
            <person name="Merdinoglu D."/>
            <person name="Delledonne M."/>
            <person name="Pezzotti M."/>
            <person name="Lecharny A."/>
            <person name="Scarpelli C."/>
            <person name="Artiguenave F."/>
            <person name="Pe M.E."/>
            <person name="Valle G."/>
            <person name="Morgante M."/>
            <person name="Caboche M."/>
            <person name="Adam-Blondon A.-F."/>
            <person name="Weissenbach J."/>
            <person name="Quetier F."/>
            <person name="Wincker P."/>
        </authorList>
    </citation>
    <scope>NUCLEOTIDE SEQUENCE [LARGE SCALE GENOMIC DNA]</scope>
    <source>
        <strain evidence="2">cv. Pinot noir / PN40024</strain>
    </source>
</reference>
<proteinExistence type="predicted"/>
<accession>F6HQP0</accession>
<dbReference type="PaxDb" id="29760-VIT_08s0040g01000.t01"/>